<dbReference type="PANTHER" id="PTHR48475">
    <property type="entry name" value="RIBONUCLEASE H"/>
    <property type="match status" value="1"/>
</dbReference>
<reference evidence="2" key="1">
    <citation type="submission" date="2023-07" db="EMBL/GenBank/DDBJ databases">
        <title>draft genome sequence of fig (Ficus carica).</title>
        <authorList>
            <person name="Takahashi T."/>
            <person name="Nishimura K."/>
        </authorList>
    </citation>
    <scope>NUCLEOTIDE SEQUENCE</scope>
</reference>
<organism evidence="2 3">
    <name type="scientific">Ficus carica</name>
    <name type="common">Common fig</name>
    <dbReference type="NCBI Taxonomy" id="3494"/>
    <lineage>
        <taxon>Eukaryota</taxon>
        <taxon>Viridiplantae</taxon>
        <taxon>Streptophyta</taxon>
        <taxon>Embryophyta</taxon>
        <taxon>Tracheophyta</taxon>
        <taxon>Spermatophyta</taxon>
        <taxon>Magnoliopsida</taxon>
        <taxon>eudicotyledons</taxon>
        <taxon>Gunneridae</taxon>
        <taxon>Pentapetalae</taxon>
        <taxon>rosids</taxon>
        <taxon>fabids</taxon>
        <taxon>Rosales</taxon>
        <taxon>Moraceae</taxon>
        <taxon>Ficeae</taxon>
        <taxon>Ficus</taxon>
    </lineage>
</organism>
<feature type="compositionally biased region" description="Polar residues" evidence="1">
    <location>
        <begin position="24"/>
        <end position="45"/>
    </location>
</feature>
<sequence length="280" mass="31660">MFIARVLTATRSASPPRNLGHYSQLESPSATVGHTRGYSNNGQKSTTTEIVGTQVYLPIVLIPARCLSPELLPPPNREVLRVPHHPTRNRGKPQSLLNAKMRYPSFCISKSLLEMRYPWFYVNKSLVAIRYPLFYVSKSFLNVEMNYLSFYINKPLLDAKTWYPMFDVSDSEMSPNTSNQLTKWTVELSIFDIEYRVWTSLKSQVLDCFIAELTTNVLQANDEPLPEWILMVNSVSNVKGSVVRSLKTQFNECSIKQVPRSSNTQADALASLGSTSKPSL</sequence>
<name>A0AA88ADU0_FICCA</name>
<proteinExistence type="predicted"/>
<evidence type="ECO:0000256" key="1">
    <source>
        <dbReference type="SAM" id="MobiDB-lite"/>
    </source>
</evidence>
<gene>
    <name evidence="2" type="ORF">TIFTF001_022026</name>
</gene>
<evidence type="ECO:0000313" key="2">
    <source>
        <dbReference type="EMBL" id="GMN52893.1"/>
    </source>
</evidence>
<evidence type="ECO:0000313" key="3">
    <source>
        <dbReference type="Proteomes" id="UP001187192"/>
    </source>
</evidence>
<protein>
    <recommendedName>
        <fullName evidence="4">RNase H type-1 domain-containing protein</fullName>
    </recommendedName>
</protein>
<dbReference type="PANTHER" id="PTHR48475:SF2">
    <property type="entry name" value="RIBONUCLEASE H"/>
    <property type="match status" value="1"/>
</dbReference>
<keyword evidence="3" id="KW-1185">Reference proteome</keyword>
<dbReference type="AlphaFoldDB" id="A0AA88ADU0"/>
<accession>A0AA88ADU0</accession>
<comment type="caution">
    <text evidence="2">The sequence shown here is derived from an EMBL/GenBank/DDBJ whole genome shotgun (WGS) entry which is preliminary data.</text>
</comment>
<feature type="region of interest" description="Disordered" evidence="1">
    <location>
        <begin position="13"/>
        <end position="45"/>
    </location>
</feature>
<dbReference type="Proteomes" id="UP001187192">
    <property type="component" value="Unassembled WGS sequence"/>
</dbReference>
<dbReference type="EMBL" id="BTGU01000043">
    <property type="protein sequence ID" value="GMN52893.1"/>
    <property type="molecule type" value="Genomic_DNA"/>
</dbReference>
<evidence type="ECO:0008006" key="4">
    <source>
        <dbReference type="Google" id="ProtNLM"/>
    </source>
</evidence>